<dbReference type="EMBL" id="PVWG01000003">
    <property type="protein sequence ID" value="PSB21165.1"/>
    <property type="molecule type" value="Genomic_DNA"/>
</dbReference>
<dbReference type="AlphaFoldDB" id="A0A2T1DL35"/>
<dbReference type="GO" id="GO:0015935">
    <property type="term" value="C:small ribosomal subunit"/>
    <property type="evidence" value="ECO:0007669"/>
    <property type="project" value="TreeGrafter"/>
</dbReference>
<reference evidence="10 11" key="2">
    <citation type="submission" date="2018-03" db="EMBL/GenBank/DDBJ databases">
        <title>The ancient ancestry and fast evolution of plastids.</title>
        <authorList>
            <person name="Moore K.R."/>
            <person name="Magnabosco C."/>
            <person name="Momper L."/>
            <person name="Gold D.A."/>
            <person name="Bosak T."/>
            <person name="Fournier G.P."/>
        </authorList>
    </citation>
    <scope>NUCLEOTIDE SEQUENCE [LARGE SCALE GENOMIC DNA]</scope>
    <source>
        <strain evidence="10 11">ULC007</strain>
    </source>
</reference>
<evidence type="ECO:0000313" key="10">
    <source>
        <dbReference type="EMBL" id="PSB21165.1"/>
    </source>
</evidence>
<organism evidence="10 11">
    <name type="scientific">Phormidesmis priestleyi ULC007</name>
    <dbReference type="NCBI Taxonomy" id="1920490"/>
    <lineage>
        <taxon>Bacteria</taxon>
        <taxon>Bacillati</taxon>
        <taxon>Cyanobacteriota</taxon>
        <taxon>Cyanophyceae</taxon>
        <taxon>Leptolyngbyales</taxon>
        <taxon>Leptolyngbyaceae</taxon>
        <taxon>Phormidesmis</taxon>
    </lineage>
</organism>
<keyword evidence="5 8" id="KW-0687">Ribonucleoprotein</keyword>
<dbReference type="OrthoDB" id="9810484at2"/>
<dbReference type="NCBIfam" id="NF006477">
    <property type="entry name" value="PRK08881.1"/>
    <property type="match status" value="1"/>
</dbReference>
<comment type="similarity">
    <text evidence="2 8">Belongs to the universal ribosomal protein uS14 family.</text>
</comment>
<dbReference type="GO" id="GO:0005737">
    <property type="term" value="C:cytoplasm"/>
    <property type="evidence" value="ECO:0007669"/>
    <property type="project" value="UniProtKB-ARBA"/>
</dbReference>
<gene>
    <name evidence="8" type="primary">rpsN</name>
    <name evidence="8" type="synonym">rps14</name>
    <name evidence="10" type="ORF">C7B65_04300</name>
</gene>
<evidence type="ECO:0000313" key="11">
    <source>
        <dbReference type="Proteomes" id="UP000238634"/>
    </source>
</evidence>
<feature type="coiled-coil region" evidence="9">
    <location>
        <begin position="10"/>
        <end position="37"/>
    </location>
</feature>
<evidence type="ECO:0000256" key="1">
    <source>
        <dbReference type="ARBA" id="ARBA00003686"/>
    </source>
</evidence>
<dbReference type="HAMAP" id="MF_00537">
    <property type="entry name" value="Ribosomal_uS14_1"/>
    <property type="match status" value="1"/>
</dbReference>
<dbReference type="SUPFAM" id="SSF57716">
    <property type="entry name" value="Glucocorticoid receptor-like (DNA-binding domain)"/>
    <property type="match status" value="1"/>
</dbReference>
<evidence type="ECO:0000256" key="4">
    <source>
        <dbReference type="ARBA" id="ARBA00022980"/>
    </source>
</evidence>
<comment type="function">
    <text evidence="1 8">Binds 16S rRNA, required for the assembly of 30S particles and may also be responsible for determining the conformation of the 16S rRNA at the A site.</text>
</comment>
<keyword evidence="4 8" id="KW-0689">Ribosomal protein</keyword>
<dbReference type="STRING" id="1920490.GCA_001895925_02158"/>
<sequence>MAKKSMIERAKKRQETVDKYAEQRAELKEQFAKATTQQQKLAIHRQIQQLPRNSARVRVRKICWVTGRARGVYSDFGLSRHVFREMAHQGLLPGVVKSSW</sequence>
<keyword evidence="3 8" id="KW-0699">rRNA-binding</keyword>
<dbReference type="InterPro" id="IPR023036">
    <property type="entry name" value="Ribosomal_uS14_bac/plastid"/>
</dbReference>
<evidence type="ECO:0000256" key="9">
    <source>
        <dbReference type="SAM" id="Coils"/>
    </source>
</evidence>
<dbReference type="PANTHER" id="PTHR19836:SF19">
    <property type="entry name" value="SMALL RIBOSOMAL SUBUNIT PROTEIN US14M"/>
    <property type="match status" value="1"/>
</dbReference>
<keyword evidence="9" id="KW-0175">Coiled coil</keyword>
<keyword evidence="8" id="KW-0694">RNA-binding</keyword>
<dbReference type="GO" id="GO:0019843">
    <property type="term" value="F:rRNA binding"/>
    <property type="evidence" value="ECO:0007669"/>
    <property type="project" value="UniProtKB-UniRule"/>
</dbReference>
<keyword evidence="11" id="KW-1185">Reference proteome</keyword>
<evidence type="ECO:0000256" key="6">
    <source>
        <dbReference type="ARBA" id="ARBA00035167"/>
    </source>
</evidence>
<protein>
    <recommendedName>
        <fullName evidence="6 8">Small ribosomal subunit protein uS14</fullName>
    </recommendedName>
</protein>
<dbReference type="GO" id="GO:0003735">
    <property type="term" value="F:structural constituent of ribosome"/>
    <property type="evidence" value="ECO:0007669"/>
    <property type="project" value="InterPro"/>
</dbReference>
<dbReference type="Pfam" id="PF00253">
    <property type="entry name" value="Ribosomal_S14"/>
    <property type="match status" value="1"/>
</dbReference>
<evidence type="ECO:0000256" key="5">
    <source>
        <dbReference type="ARBA" id="ARBA00023274"/>
    </source>
</evidence>
<evidence type="ECO:0000256" key="3">
    <source>
        <dbReference type="ARBA" id="ARBA00022730"/>
    </source>
</evidence>
<accession>A0A2T1DL35</accession>
<comment type="subunit">
    <text evidence="7 8">Part of the 30S ribosomal subunit. Contacts proteins S3 and S10.</text>
</comment>
<evidence type="ECO:0000256" key="2">
    <source>
        <dbReference type="ARBA" id="ARBA00009083"/>
    </source>
</evidence>
<dbReference type="Proteomes" id="UP000238634">
    <property type="component" value="Unassembled WGS sequence"/>
</dbReference>
<dbReference type="PANTHER" id="PTHR19836">
    <property type="entry name" value="30S RIBOSOMAL PROTEIN S14"/>
    <property type="match status" value="1"/>
</dbReference>
<reference evidence="10 11" key="1">
    <citation type="submission" date="2018-02" db="EMBL/GenBank/DDBJ databases">
        <authorList>
            <person name="Cohen D.B."/>
            <person name="Kent A.D."/>
        </authorList>
    </citation>
    <scope>NUCLEOTIDE SEQUENCE [LARGE SCALE GENOMIC DNA]</scope>
    <source>
        <strain evidence="10 11">ULC007</strain>
    </source>
</reference>
<dbReference type="FunFam" id="1.10.287.1480:FF:000001">
    <property type="entry name" value="30S ribosomal protein S14"/>
    <property type="match status" value="1"/>
</dbReference>
<dbReference type="Gene3D" id="1.10.287.1480">
    <property type="match status" value="1"/>
</dbReference>
<name>A0A2T1DL35_9CYAN</name>
<dbReference type="InterPro" id="IPR001209">
    <property type="entry name" value="Ribosomal_uS14"/>
</dbReference>
<dbReference type="RefSeq" id="WP_073069820.1">
    <property type="nucleotide sequence ID" value="NZ_MPPI01000004.1"/>
</dbReference>
<dbReference type="GO" id="GO:0006412">
    <property type="term" value="P:translation"/>
    <property type="evidence" value="ECO:0007669"/>
    <property type="project" value="UniProtKB-UniRule"/>
</dbReference>
<evidence type="ECO:0000256" key="7">
    <source>
        <dbReference type="ARBA" id="ARBA00047110"/>
    </source>
</evidence>
<proteinExistence type="inferred from homology"/>
<evidence type="ECO:0000256" key="8">
    <source>
        <dbReference type="HAMAP-Rule" id="MF_00537"/>
    </source>
</evidence>
<comment type="caution">
    <text evidence="10">The sequence shown here is derived from an EMBL/GenBank/DDBJ whole genome shotgun (WGS) entry which is preliminary data.</text>
</comment>